<dbReference type="PRINTS" id="PR00320">
    <property type="entry name" value="GPROTEINBRPT"/>
</dbReference>
<feature type="repeat" description="WD" evidence="4">
    <location>
        <begin position="273"/>
        <end position="307"/>
    </location>
</feature>
<sequence length="369" mass="40612">MAAILGPGYISGVASTRNMNQGDLCRHHPRGRSWLRPDIELADGPSDTVAALAFSPAANHLAVASWDSKLRIYDLTQSHTGQGKALISFDGPVLDCQWLKDGHNVVGSSVDKTARLLNIDTGATQQVAAHDEPIKCIRAFEVNNTEMIVTGSWDKTIKYWDLRQQSPAATVECKERVYSMDVKAKLLVVATADRWLQVVNLDSPTTIYKTVQSPLKWQTRVVSCFNDASGYAIGSVEGRCGFQYVNDKDSSLNFTFRCHRDAPVNATTKVYSVNAISFHPVYGTFSTGGADGTFHFWDKDSHSRLKAFKPVGGSITASAFNADGTIFAYGIGYDWSKGYSFNNPQYPLKVMLHPVQEDECKPRGSVKKK</sequence>
<evidence type="ECO:0000256" key="2">
    <source>
        <dbReference type="ARBA" id="ARBA00022574"/>
    </source>
</evidence>
<feature type="repeat" description="WD" evidence="4">
    <location>
        <begin position="42"/>
        <end position="75"/>
    </location>
</feature>
<keyword evidence="6" id="KW-1185">Reference proteome</keyword>
<evidence type="ECO:0000256" key="1">
    <source>
        <dbReference type="ARBA" id="ARBA00007830"/>
    </source>
</evidence>
<evidence type="ECO:0000256" key="4">
    <source>
        <dbReference type="PROSITE-ProRule" id="PRU00221"/>
    </source>
</evidence>
<keyword evidence="2 4" id="KW-0853">WD repeat</keyword>
<proteinExistence type="inferred from homology"/>
<dbReference type="Proteomes" id="UP000700596">
    <property type="component" value="Unassembled WGS sequence"/>
</dbReference>
<feature type="repeat" description="WD" evidence="4">
    <location>
        <begin position="127"/>
        <end position="170"/>
    </location>
</feature>
<dbReference type="AlphaFoldDB" id="A0A9P9CXT7"/>
<gene>
    <name evidence="5" type="ORF">B0J11DRAFT_601445</name>
</gene>
<name>A0A9P9CXT7_9PLEO</name>
<comment type="similarity">
    <text evidence="1">Belongs to the WD repeat rae1 family.</text>
</comment>
<dbReference type="InterPro" id="IPR036322">
    <property type="entry name" value="WD40_repeat_dom_sf"/>
</dbReference>
<dbReference type="PROSITE" id="PS50082">
    <property type="entry name" value="WD_REPEATS_2"/>
    <property type="match status" value="3"/>
</dbReference>
<dbReference type="PANTHER" id="PTHR10971">
    <property type="entry name" value="MRNA EXPORT FACTOR AND BUB3"/>
    <property type="match status" value="1"/>
</dbReference>
<protein>
    <submittedName>
        <fullName evidence="5">WD40-repeat-containing domain protein</fullName>
    </submittedName>
</protein>
<dbReference type="SMART" id="SM00320">
    <property type="entry name" value="WD40"/>
    <property type="match status" value="4"/>
</dbReference>
<accession>A0A9P9CXT7</accession>
<reference evidence="5" key="1">
    <citation type="journal article" date="2021" name="Nat. Commun.">
        <title>Genetic determinants of endophytism in the Arabidopsis root mycobiome.</title>
        <authorList>
            <person name="Mesny F."/>
            <person name="Miyauchi S."/>
            <person name="Thiergart T."/>
            <person name="Pickel B."/>
            <person name="Atanasova L."/>
            <person name="Karlsson M."/>
            <person name="Huettel B."/>
            <person name="Barry K.W."/>
            <person name="Haridas S."/>
            <person name="Chen C."/>
            <person name="Bauer D."/>
            <person name="Andreopoulos W."/>
            <person name="Pangilinan J."/>
            <person name="LaButti K."/>
            <person name="Riley R."/>
            <person name="Lipzen A."/>
            <person name="Clum A."/>
            <person name="Drula E."/>
            <person name="Henrissat B."/>
            <person name="Kohler A."/>
            <person name="Grigoriev I.V."/>
            <person name="Martin F.M."/>
            <person name="Hacquard S."/>
        </authorList>
    </citation>
    <scope>NUCLEOTIDE SEQUENCE</scope>
    <source>
        <strain evidence="5">MPI-CAGE-CH-0243</strain>
    </source>
</reference>
<organism evidence="5 6">
    <name type="scientific">Dendryphion nanum</name>
    <dbReference type="NCBI Taxonomy" id="256645"/>
    <lineage>
        <taxon>Eukaryota</taxon>
        <taxon>Fungi</taxon>
        <taxon>Dikarya</taxon>
        <taxon>Ascomycota</taxon>
        <taxon>Pezizomycotina</taxon>
        <taxon>Dothideomycetes</taxon>
        <taxon>Pleosporomycetidae</taxon>
        <taxon>Pleosporales</taxon>
        <taxon>Torulaceae</taxon>
        <taxon>Dendryphion</taxon>
    </lineage>
</organism>
<dbReference type="EMBL" id="JAGMWT010000031">
    <property type="protein sequence ID" value="KAH7109590.1"/>
    <property type="molecule type" value="Genomic_DNA"/>
</dbReference>
<dbReference type="OrthoDB" id="256303at2759"/>
<dbReference type="SUPFAM" id="SSF50978">
    <property type="entry name" value="WD40 repeat-like"/>
    <property type="match status" value="1"/>
</dbReference>
<dbReference type="InterPro" id="IPR001680">
    <property type="entry name" value="WD40_rpt"/>
</dbReference>
<evidence type="ECO:0000313" key="5">
    <source>
        <dbReference type="EMBL" id="KAH7109590.1"/>
    </source>
</evidence>
<dbReference type="InterPro" id="IPR020472">
    <property type="entry name" value="WD40_PAC1"/>
</dbReference>
<keyword evidence="3" id="KW-0677">Repeat</keyword>
<evidence type="ECO:0000313" key="6">
    <source>
        <dbReference type="Proteomes" id="UP000700596"/>
    </source>
</evidence>
<dbReference type="FunFam" id="2.130.10.10:FF:000190">
    <property type="entry name" value="Nuclear pore complex subunit"/>
    <property type="match status" value="1"/>
</dbReference>
<dbReference type="Gene3D" id="2.130.10.10">
    <property type="entry name" value="YVTN repeat-like/Quinoprotein amine dehydrogenase"/>
    <property type="match status" value="1"/>
</dbReference>
<dbReference type="Pfam" id="PF00400">
    <property type="entry name" value="WD40"/>
    <property type="match status" value="3"/>
</dbReference>
<evidence type="ECO:0000256" key="3">
    <source>
        <dbReference type="ARBA" id="ARBA00022737"/>
    </source>
</evidence>
<comment type="caution">
    <text evidence="5">The sequence shown here is derived from an EMBL/GenBank/DDBJ whole genome shotgun (WGS) entry which is preliminary data.</text>
</comment>
<dbReference type="InterPro" id="IPR015943">
    <property type="entry name" value="WD40/YVTN_repeat-like_dom_sf"/>
</dbReference>